<evidence type="ECO:0000256" key="1">
    <source>
        <dbReference type="ARBA" id="ARBA00006328"/>
    </source>
</evidence>
<protein>
    <submittedName>
        <fullName evidence="5">Cinnamoyl-CoA reductase</fullName>
    </submittedName>
</protein>
<name>A0A2U3EAR6_PURLI</name>
<dbReference type="PANTHER" id="PTHR42748:SF7">
    <property type="entry name" value="NMRA LIKE REDOX SENSOR 1-RELATED"/>
    <property type="match status" value="1"/>
</dbReference>
<organism evidence="5 6">
    <name type="scientific">Purpureocillium lilacinum</name>
    <name type="common">Paecilomyces lilacinus</name>
    <dbReference type="NCBI Taxonomy" id="33203"/>
    <lineage>
        <taxon>Eukaryota</taxon>
        <taxon>Fungi</taxon>
        <taxon>Dikarya</taxon>
        <taxon>Ascomycota</taxon>
        <taxon>Pezizomycotina</taxon>
        <taxon>Sordariomycetes</taxon>
        <taxon>Hypocreomycetidae</taxon>
        <taxon>Hypocreales</taxon>
        <taxon>Ophiocordycipitaceae</taxon>
        <taxon>Purpureocillium</taxon>
    </lineage>
</organism>
<accession>A0A2U3EAR6</accession>
<dbReference type="Pfam" id="PF05368">
    <property type="entry name" value="NmrA"/>
    <property type="match status" value="1"/>
</dbReference>
<dbReference type="PANTHER" id="PTHR42748">
    <property type="entry name" value="NITROGEN METABOLITE REPRESSION PROTEIN NMRA FAMILY MEMBER"/>
    <property type="match status" value="1"/>
</dbReference>
<evidence type="ECO:0000313" key="6">
    <source>
        <dbReference type="Proteomes" id="UP000245956"/>
    </source>
</evidence>
<keyword evidence="2" id="KW-0521">NADP</keyword>
<evidence type="ECO:0000259" key="4">
    <source>
        <dbReference type="Pfam" id="PF05368"/>
    </source>
</evidence>
<dbReference type="InterPro" id="IPR051164">
    <property type="entry name" value="NmrA-like_oxidored"/>
</dbReference>
<reference evidence="5 6" key="1">
    <citation type="journal article" date="2016" name="Front. Microbiol.">
        <title>Genome and transcriptome sequences reveal the specific parasitism of the nematophagous Purpureocillium lilacinum 36-1.</title>
        <authorList>
            <person name="Xie J."/>
            <person name="Li S."/>
            <person name="Mo C."/>
            <person name="Xiao X."/>
            <person name="Peng D."/>
            <person name="Wang G."/>
            <person name="Xiao Y."/>
        </authorList>
    </citation>
    <scope>NUCLEOTIDE SEQUENCE [LARGE SCALE GENOMIC DNA]</scope>
    <source>
        <strain evidence="5 6">36-1</strain>
    </source>
</reference>
<comment type="similarity">
    <text evidence="1">Belongs to the NmrA-type oxidoreductase family.</text>
</comment>
<gene>
    <name evidence="5" type="ORF">PCL_11685</name>
</gene>
<dbReference type="Gene3D" id="3.90.25.10">
    <property type="entry name" value="UDP-galactose 4-epimerase, domain 1"/>
    <property type="match status" value="1"/>
</dbReference>
<dbReference type="InterPro" id="IPR036291">
    <property type="entry name" value="NAD(P)-bd_dom_sf"/>
</dbReference>
<evidence type="ECO:0000313" key="5">
    <source>
        <dbReference type="EMBL" id="PWI71591.1"/>
    </source>
</evidence>
<evidence type="ECO:0000256" key="3">
    <source>
        <dbReference type="SAM" id="MobiDB-lite"/>
    </source>
</evidence>
<sequence>MPPTQPHHVIVVVGATGSQGSGVIRALLSDKFGGSPWLVRALTKDPSSDKAQKLLSECQTSDNRLSLVTGQVYDAESLRNAFAGAYGVFAMTSERHPGKVITEEREMEHELDAGRNIIMAAKKRYVKHLVFSSLPDIIKASDGQFKKIYHMNNKATIEQLARKELDGFTSLIPEDGVVQFCMPLPSGQHVQWTDPVQDMGAFAASKSLSSHLENPVQALKADQLFEEIFGLGVEKTKGKTYLALSSRTTSESMVETFTRVTGRPAVHSPISFEEFGQLSSSLVGPAFKEDAIEMMQWAAIAPSDKICYGALNPGEEQSSVELGLTASSFEDWLRRSGWTGPRERYKVQPDCSVAGHEVVRFKVFSKGEYRSRRHAESSVRSKKAPGEKVIPTVGSRAAGDSAPTGTQTI</sequence>
<dbReference type="Gene3D" id="3.40.50.720">
    <property type="entry name" value="NAD(P)-binding Rossmann-like Domain"/>
    <property type="match status" value="1"/>
</dbReference>
<evidence type="ECO:0000256" key="2">
    <source>
        <dbReference type="ARBA" id="ARBA00022857"/>
    </source>
</evidence>
<feature type="domain" description="NmrA-like" evidence="4">
    <location>
        <begin position="8"/>
        <end position="298"/>
    </location>
</feature>
<dbReference type="EMBL" id="LCWV01000007">
    <property type="protein sequence ID" value="PWI71591.1"/>
    <property type="molecule type" value="Genomic_DNA"/>
</dbReference>
<proteinExistence type="inferred from homology"/>
<dbReference type="Proteomes" id="UP000245956">
    <property type="component" value="Unassembled WGS sequence"/>
</dbReference>
<dbReference type="AlphaFoldDB" id="A0A2U3EAR6"/>
<feature type="region of interest" description="Disordered" evidence="3">
    <location>
        <begin position="374"/>
        <end position="409"/>
    </location>
</feature>
<dbReference type="InterPro" id="IPR008030">
    <property type="entry name" value="NmrA-like"/>
</dbReference>
<comment type="caution">
    <text evidence="5">The sequence shown here is derived from an EMBL/GenBank/DDBJ whole genome shotgun (WGS) entry which is preliminary data.</text>
</comment>
<dbReference type="SUPFAM" id="SSF51735">
    <property type="entry name" value="NAD(P)-binding Rossmann-fold domains"/>
    <property type="match status" value="1"/>
</dbReference>